<name>A0A5C7GUR9_9ROSI</name>
<dbReference type="InterPro" id="IPR000047">
    <property type="entry name" value="HTH_motif"/>
</dbReference>
<feature type="compositionally biased region" description="Basic and acidic residues" evidence="12">
    <location>
        <begin position="132"/>
        <end position="153"/>
    </location>
</feature>
<dbReference type="AlphaFoldDB" id="A0A5C7GUR9"/>
<dbReference type="Proteomes" id="UP000323000">
    <property type="component" value="Chromosome 12"/>
</dbReference>
<evidence type="ECO:0000259" key="13">
    <source>
        <dbReference type="PROSITE" id="PS50071"/>
    </source>
</evidence>
<dbReference type="GO" id="GO:0009737">
    <property type="term" value="P:response to abscisic acid"/>
    <property type="evidence" value="ECO:0007669"/>
    <property type="project" value="UniProtKB-ARBA"/>
</dbReference>
<evidence type="ECO:0000256" key="5">
    <source>
        <dbReference type="ARBA" id="ARBA00023163"/>
    </source>
</evidence>
<gene>
    <name evidence="14" type="ORF">EZV62_024419</name>
</gene>
<evidence type="ECO:0000313" key="14">
    <source>
        <dbReference type="EMBL" id="TXG48544.1"/>
    </source>
</evidence>
<dbReference type="CDD" id="cd00086">
    <property type="entry name" value="homeodomain"/>
    <property type="match status" value="1"/>
</dbReference>
<evidence type="ECO:0000256" key="4">
    <source>
        <dbReference type="ARBA" id="ARBA00023155"/>
    </source>
</evidence>
<comment type="caution">
    <text evidence="14">The sequence shown here is derived from an EMBL/GenBank/DDBJ whole genome shotgun (WGS) entry which is preliminary data.</text>
</comment>
<feature type="region of interest" description="Disordered" evidence="12">
    <location>
        <begin position="1"/>
        <end position="35"/>
    </location>
</feature>
<feature type="DNA-binding region" description="Homeobox" evidence="9">
    <location>
        <begin position="31"/>
        <end position="90"/>
    </location>
</feature>
<evidence type="ECO:0000256" key="2">
    <source>
        <dbReference type="ARBA" id="ARBA00023015"/>
    </source>
</evidence>
<evidence type="ECO:0000313" key="15">
    <source>
        <dbReference type="Proteomes" id="UP000323000"/>
    </source>
</evidence>
<dbReference type="Gene3D" id="1.10.10.60">
    <property type="entry name" value="Homeodomain-like"/>
    <property type="match status" value="1"/>
</dbReference>
<evidence type="ECO:0000256" key="12">
    <source>
        <dbReference type="SAM" id="MobiDB-lite"/>
    </source>
</evidence>
<keyword evidence="5 11" id="KW-0804">Transcription</keyword>
<dbReference type="PANTHER" id="PTHR24326:SF620">
    <property type="entry name" value="HOMEOBOX-LEUCINE ZIPPER PROTEIN"/>
    <property type="match status" value="1"/>
</dbReference>
<keyword evidence="15" id="KW-1185">Reference proteome</keyword>
<dbReference type="Pfam" id="PF02183">
    <property type="entry name" value="HALZ"/>
    <property type="match status" value="1"/>
</dbReference>
<keyword evidence="2 11" id="KW-0805">Transcription regulation</keyword>
<dbReference type="EMBL" id="VAHF01000012">
    <property type="protein sequence ID" value="TXG48544.1"/>
    <property type="molecule type" value="Genomic_DNA"/>
</dbReference>
<dbReference type="GO" id="GO:0045893">
    <property type="term" value="P:positive regulation of DNA-templated transcription"/>
    <property type="evidence" value="ECO:0007669"/>
    <property type="project" value="TreeGrafter"/>
</dbReference>
<comment type="function">
    <text evidence="11">Transcription factor.</text>
</comment>
<dbReference type="OrthoDB" id="6159439at2759"/>
<dbReference type="InterPro" id="IPR003106">
    <property type="entry name" value="Leu_zip_homeo"/>
</dbReference>
<evidence type="ECO:0000256" key="6">
    <source>
        <dbReference type="ARBA" id="ARBA00023242"/>
    </source>
</evidence>
<feature type="region of interest" description="Disordered" evidence="12">
    <location>
        <begin position="132"/>
        <end position="160"/>
    </location>
</feature>
<organism evidence="14 15">
    <name type="scientific">Acer yangbiense</name>
    <dbReference type="NCBI Taxonomy" id="1000413"/>
    <lineage>
        <taxon>Eukaryota</taxon>
        <taxon>Viridiplantae</taxon>
        <taxon>Streptophyta</taxon>
        <taxon>Embryophyta</taxon>
        <taxon>Tracheophyta</taxon>
        <taxon>Spermatophyta</taxon>
        <taxon>Magnoliopsida</taxon>
        <taxon>eudicotyledons</taxon>
        <taxon>Gunneridae</taxon>
        <taxon>Pentapetalae</taxon>
        <taxon>rosids</taxon>
        <taxon>malvids</taxon>
        <taxon>Sapindales</taxon>
        <taxon>Sapindaceae</taxon>
        <taxon>Hippocastanoideae</taxon>
        <taxon>Acereae</taxon>
        <taxon>Acer</taxon>
    </lineage>
</organism>
<keyword evidence="3 9" id="KW-0238">DNA-binding</keyword>
<dbReference type="GO" id="GO:0005634">
    <property type="term" value="C:nucleus"/>
    <property type="evidence" value="ECO:0007669"/>
    <property type="project" value="UniProtKB-SubCell"/>
</dbReference>
<dbReference type="GO" id="GO:0000981">
    <property type="term" value="F:DNA-binding transcription factor activity, RNA polymerase II-specific"/>
    <property type="evidence" value="ECO:0007669"/>
    <property type="project" value="UniProtKB-UniRule"/>
</dbReference>
<dbReference type="GO" id="GO:0000976">
    <property type="term" value="F:transcription cis-regulatory region binding"/>
    <property type="evidence" value="ECO:0007669"/>
    <property type="project" value="UniProtKB-ARBA"/>
</dbReference>
<dbReference type="SUPFAM" id="SSF46689">
    <property type="entry name" value="Homeodomain-like"/>
    <property type="match status" value="1"/>
</dbReference>
<dbReference type="Pfam" id="PF00046">
    <property type="entry name" value="Homeodomain"/>
    <property type="match status" value="1"/>
</dbReference>
<dbReference type="InterPro" id="IPR045224">
    <property type="entry name" value="HDZip_class_I_plant"/>
</dbReference>
<keyword evidence="4 9" id="KW-0371">Homeobox</keyword>
<dbReference type="SMART" id="SM00389">
    <property type="entry name" value="HOX"/>
    <property type="match status" value="1"/>
</dbReference>
<dbReference type="InterPro" id="IPR017970">
    <property type="entry name" value="Homeobox_CS"/>
</dbReference>
<dbReference type="GO" id="GO:0009414">
    <property type="term" value="P:response to water deprivation"/>
    <property type="evidence" value="ECO:0007669"/>
    <property type="project" value="UniProtKB-ARBA"/>
</dbReference>
<comment type="subcellular location">
    <subcellularLocation>
        <location evidence="1 9 10">Nucleus</location>
    </subcellularLocation>
</comment>
<comment type="similarity">
    <text evidence="7 11">Belongs to the HD-ZIP homeobox family. Class I subfamily.</text>
</comment>
<evidence type="ECO:0000256" key="7">
    <source>
        <dbReference type="ARBA" id="ARBA00025748"/>
    </source>
</evidence>
<feature type="domain" description="Homeobox" evidence="13">
    <location>
        <begin position="29"/>
        <end position="89"/>
    </location>
</feature>
<dbReference type="PRINTS" id="PR00031">
    <property type="entry name" value="HTHREPRESSR"/>
</dbReference>
<dbReference type="PANTHER" id="PTHR24326">
    <property type="entry name" value="HOMEOBOX-LEUCINE ZIPPER PROTEIN"/>
    <property type="match status" value="1"/>
</dbReference>
<evidence type="ECO:0000256" key="8">
    <source>
        <dbReference type="ARBA" id="ARBA00058361"/>
    </source>
</evidence>
<dbReference type="FunFam" id="1.10.10.60:FF:000293">
    <property type="entry name" value="Homeobox-leucine zipper protein ATHB-7"/>
    <property type="match status" value="1"/>
</dbReference>
<proteinExistence type="inferred from homology"/>
<accession>A0A5C7GUR9</accession>
<comment type="function">
    <text evidence="8">Probable transcription activator that may act as growth regulators in response to water deficit.</text>
</comment>
<evidence type="ECO:0000256" key="9">
    <source>
        <dbReference type="PROSITE-ProRule" id="PRU00108"/>
    </source>
</evidence>
<evidence type="ECO:0000256" key="1">
    <source>
        <dbReference type="ARBA" id="ARBA00004123"/>
    </source>
</evidence>
<evidence type="ECO:0000256" key="3">
    <source>
        <dbReference type="ARBA" id="ARBA00023125"/>
    </source>
</evidence>
<protein>
    <recommendedName>
        <fullName evidence="11">Homeobox-leucine zipper protein</fullName>
    </recommendedName>
    <alternativeName>
        <fullName evidence="11">HD-ZIP protein</fullName>
    </alternativeName>
    <alternativeName>
        <fullName evidence="11">Homeodomain transcription factor</fullName>
    </alternativeName>
</protein>
<evidence type="ECO:0000256" key="10">
    <source>
        <dbReference type="RuleBase" id="RU000682"/>
    </source>
</evidence>
<evidence type="ECO:0000256" key="11">
    <source>
        <dbReference type="RuleBase" id="RU369038"/>
    </source>
</evidence>
<dbReference type="InterPro" id="IPR009057">
    <property type="entry name" value="Homeodomain-like_sf"/>
</dbReference>
<dbReference type="PROSITE" id="PS00027">
    <property type="entry name" value="HOMEOBOX_1"/>
    <property type="match status" value="1"/>
</dbReference>
<dbReference type="PROSITE" id="PS50071">
    <property type="entry name" value="HOMEOBOX_2"/>
    <property type="match status" value="1"/>
</dbReference>
<dbReference type="InterPro" id="IPR001356">
    <property type="entry name" value="HD"/>
</dbReference>
<reference evidence="15" key="1">
    <citation type="journal article" date="2019" name="Gigascience">
        <title>De novo genome assembly of the endangered Acer yangbiense, a plant species with extremely small populations endemic to Yunnan Province, China.</title>
        <authorList>
            <person name="Yang J."/>
            <person name="Wariss H.M."/>
            <person name="Tao L."/>
            <person name="Zhang R."/>
            <person name="Yun Q."/>
            <person name="Hollingsworth P."/>
            <person name="Dao Z."/>
            <person name="Luo G."/>
            <person name="Guo H."/>
            <person name="Ma Y."/>
            <person name="Sun W."/>
        </authorList>
    </citation>
    <scope>NUCLEOTIDE SEQUENCE [LARGE SCALE GENOMIC DNA]</scope>
    <source>
        <strain evidence="15">cv. Malutang</strain>
    </source>
</reference>
<keyword evidence="6 9" id="KW-0539">Nucleus</keyword>
<sequence>MEFSTASPELKSDDETIPFPPPSKKMKKSKINNQQRRFSDDQIRLLESIFESETRLEPRKKLQLARELGLQPRQVAIWFQNRRARWKSKQIELDYRTLRADYDELASRFESLKQEKESLLLQLEKLNHQLLDQKPEEDGNPGRDHKATVKSEPDTNPNNFLEEALDHRGFMESGEEGGSKLQEIAESLDGSEKSTEKWYGFELNGLIDPLCSSSSSHWLNSWV</sequence>